<dbReference type="OrthoDB" id="4867914at2"/>
<feature type="transmembrane region" description="Helical" evidence="5">
    <location>
        <begin position="269"/>
        <end position="289"/>
    </location>
</feature>
<proteinExistence type="predicted"/>
<dbReference type="InterPro" id="IPR036259">
    <property type="entry name" value="MFS_trans_sf"/>
</dbReference>
<dbReference type="PANTHER" id="PTHR42718:SF49">
    <property type="entry name" value="EXPORT PROTEIN"/>
    <property type="match status" value="1"/>
</dbReference>
<dbReference type="EMBL" id="CP001778">
    <property type="protein sequence ID" value="ADD42266.1"/>
    <property type="molecule type" value="Genomic_DNA"/>
</dbReference>
<dbReference type="KEGG" id="sna:Snas_2586"/>
<dbReference type="AlphaFoldDB" id="D3Q691"/>
<dbReference type="STRING" id="446470.Snas_2586"/>
<dbReference type="InterPro" id="IPR011701">
    <property type="entry name" value="MFS"/>
</dbReference>
<evidence type="ECO:0000256" key="3">
    <source>
        <dbReference type="ARBA" id="ARBA00022989"/>
    </source>
</evidence>
<evidence type="ECO:0000313" key="8">
    <source>
        <dbReference type="Proteomes" id="UP000000844"/>
    </source>
</evidence>
<feature type="transmembrane region" description="Helical" evidence="5">
    <location>
        <begin position="81"/>
        <end position="99"/>
    </location>
</feature>
<feature type="transmembrane region" description="Helical" evidence="5">
    <location>
        <begin position="229"/>
        <end position="249"/>
    </location>
</feature>
<evidence type="ECO:0000256" key="2">
    <source>
        <dbReference type="ARBA" id="ARBA00022692"/>
    </source>
</evidence>
<evidence type="ECO:0000256" key="5">
    <source>
        <dbReference type="SAM" id="Phobius"/>
    </source>
</evidence>
<dbReference type="InterPro" id="IPR005829">
    <property type="entry name" value="Sugar_transporter_CS"/>
</dbReference>
<gene>
    <name evidence="7" type="ordered locus">Snas_2586</name>
</gene>
<feature type="transmembrane region" description="Helical" evidence="5">
    <location>
        <begin position="171"/>
        <end position="190"/>
    </location>
</feature>
<dbReference type="SUPFAM" id="SSF103473">
    <property type="entry name" value="MFS general substrate transporter"/>
    <property type="match status" value="1"/>
</dbReference>
<sequence>MAVASPTAPQTRSRAVLPIACAAIVPVLMNYTSPLISLPETAAGVGAGPLAQTWIMNASPLGLAAALLVAGILADNFGRRRMLLVGALGMGLTSAIVALSTDAAVLIGARIGQGVAGAAIIAASLGLLGSNYTDPAERGRATGLWAMALGAGLAVGPLATGALTEAWSWRAIYWVYAAVSIALAVAVTRLDESRAEQRRPVHYAGIVSFVSGMCFLLAAITLARTGWTRLPVLVLLGATVVALAGFVALSLRHHAPMVDMRLFRHRPFLLSVTGSGLNGLLMIGVMSVLPTAWQHTHHFDALHMAIPFTVYPLAALVIARLARYVPVPPIRLLAIGYGLSLAQLLMVGSMTNWSMPRVVISYLIAGIGAGFVNAANARMAVDSVPSANASMGSGAANTARYVGSAMGVAIGIAVVGGLGWADGVNSVLIGSAVLLGLAALGYASVGRVRRPSLA</sequence>
<dbReference type="InterPro" id="IPR020846">
    <property type="entry name" value="MFS_dom"/>
</dbReference>
<keyword evidence="3 5" id="KW-1133">Transmembrane helix</keyword>
<reference evidence="7 8" key="1">
    <citation type="journal article" date="2009" name="Stand. Genomic Sci.">
        <title>Complete genome sequence of Stackebrandtia nassauensis type strain (LLR-40K-21).</title>
        <authorList>
            <person name="Munk C."/>
            <person name="Lapidus A."/>
            <person name="Copeland A."/>
            <person name="Jando M."/>
            <person name="Mayilraj S."/>
            <person name="Glavina Del Rio T."/>
            <person name="Nolan M."/>
            <person name="Chen F."/>
            <person name="Lucas S."/>
            <person name="Tice H."/>
            <person name="Cheng J.F."/>
            <person name="Han C."/>
            <person name="Detter J.C."/>
            <person name="Bruce D."/>
            <person name="Goodwin L."/>
            <person name="Chain P."/>
            <person name="Pitluck S."/>
            <person name="Goker M."/>
            <person name="Ovchinikova G."/>
            <person name="Pati A."/>
            <person name="Ivanova N."/>
            <person name="Mavromatis K."/>
            <person name="Chen A."/>
            <person name="Palaniappan K."/>
            <person name="Land M."/>
            <person name="Hauser L."/>
            <person name="Chang Y.J."/>
            <person name="Jeffries C.D."/>
            <person name="Bristow J."/>
            <person name="Eisen J.A."/>
            <person name="Markowitz V."/>
            <person name="Hugenholtz P."/>
            <person name="Kyrpides N.C."/>
            <person name="Klenk H.P."/>
        </authorList>
    </citation>
    <scope>NUCLEOTIDE SEQUENCE [LARGE SCALE GENOMIC DNA]</scope>
    <source>
        <strain evidence="8">DSM 44728 / CIP 108903 / NRRL B-16338 / NBRC 102104 / LLR-40K-21</strain>
    </source>
</reference>
<evidence type="ECO:0000313" key="7">
    <source>
        <dbReference type="EMBL" id="ADD42266.1"/>
    </source>
</evidence>
<dbReference type="PROSITE" id="PS00216">
    <property type="entry name" value="SUGAR_TRANSPORT_1"/>
    <property type="match status" value="1"/>
</dbReference>
<dbReference type="GO" id="GO:0022857">
    <property type="term" value="F:transmembrane transporter activity"/>
    <property type="evidence" value="ECO:0007669"/>
    <property type="project" value="InterPro"/>
</dbReference>
<feature type="transmembrane region" description="Helical" evidence="5">
    <location>
        <begin position="427"/>
        <end position="445"/>
    </location>
</feature>
<accession>D3Q691</accession>
<protein>
    <submittedName>
        <fullName evidence="7">Major facilitator superfamily MFS_1</fullName>
    </submittedName>
</protein>
<keyword evidence="2 5" id="KW-0812">Transmembrane</keyword>
<evidence type="ECO:0000256" key="1">
    <source>
        <dbReference type="ARBA" id="ARBA00004651"/>
    </source>
</evidence>
<dbReference type="Proteomes" id="UP000000844">
    <property type="component" value="Chromosome"/>
</dbReference>
<feature type="transmembrane region" description="Helical" evidence="5">
    <location>
        <begin position="202"/>
        <end position="223"/>
    </location>
</feature>
<feature type="transmembrane region" description="Helical" evidence="5">
    <location>
        <begin position="141"/>
        <end position="159"/>
    </location>
</feature>
<dbReference type="GO" id="GO:0005886">
    <property type="term" value="C:plasma membrane"/>
    <property type="evidence" value="ECO:0007669"/>
    <property type="project" value="UniProtKB-SubCell"/>
</dbReference>
<feature type="transmembrane region" description="Helical" evidence="5">
    <location>
        <begin position="401"/>
        <end position="421"/>
    </location>
</feature>
<dbReference type="eggNOG" id="COG0477">
    <property type="taxonomic scope" value="Bacteria"/>
</dbReference>
<feature type="transmembrane region" description="Helical" evidence="5">
    <location>
        <begin position="111"/>
        <end position="129"/>
    </location>
</feature>
<feature type="transmembrane region" description="Helical" evidence="5">
    <location>
        <begin position="359"/>
        <end position="381"/>
    </location>
</feature>
<keyword evidence="4 5" id="KW-0472">Membrane</keyword>
<feature type="transmembrane region" description="Helical" evidence="5">
    <location>
        <begin position="301"/>
        <end position="322"/>
    </location>
</feature>
<comment type="subcellular location">
    <subcellularLocation>
        <location evidence="1">Cell membrane</location>
        <topology evidence="1">Multi-pass membrane protein</topology>
    </subcellularLocation>
</comment>
<organism evidence="7 8">
    <name type="scientific">Stackebrandtia nassauensis (strain DSM 44728 / CIP 108903 / NRRL B-16338 / NBRC 102104 / LLR-40K-21)</name>
    <dbReference type="NCBI Taxonomy" id="446470"/>
    <lineage>
        <taxon>Bacteria</taxon>
        <taxon>Bacillati</taxon>
        <taxon>Actinomycetota</taxon>
        <taxon>Actinomycetes</taxon>
        <taxon>Glycomycetales</taxon>
        <taxon>Glycomycetaceae</taxon>
        <taxon>Stackebrandtia</taxon>
    </lineage>
</organism>
<dbReference type="Gene3D" id="1.20.1720.10">
    <property type="entry name" value="Multidrug resistance protein D"/>
    <property type="match status" value="1"/>
</dbReference>
<name>D3Q691_STANL</name>
<feature type="transmembrane region" description="Helical" evidence="5">
    <location>
        <begin position="53"/>
        <end position="74"/>
    </location>
</feature>
<dbReference type="Pfam" id="PF07690">
    <property type="entry name" value="MFS_1"/>
    <property type="match status" value="1"/>
</dbReference>
<feature type="transmembrane region" description="Helical" evidence="5">
    <location>
        <begin position="15"/>
        <end position="33"/>
    </location>
</feature>
<evidence type="ECO:0000256" key="4">
    <source>
        <dbReference type="ARBA" id="ARBA00023136"/>
    </source>
</evidence>
<evidence type="ECO:0000259" key="6">
    <source>
        <dbReference type="PROSITE" id="PS50850"/>
    </source>
</evidence>
<dbReference type="Gene3D" id="1.20.1250.20">
    <property type="entry name" value="MFS general substrate transporter like domains"/>
    <property type="match status" value="1"/>
</dbReference>
<keyword evidence="8" id="KW-1185">Reference proteome</keyword>
<dbReference type="PROSITE" id="PS50850">
    <property type="entry name" value="MFS"/>
    <property type="match status" value="1"/>
</dbReference>
<dbReference type="HOGENOM" id="CLU_000960_28_2_11"/>
<feature type="transmembrane region" description="Helical" evidence="5">
    <location>
        <begin position="334"/>
        <end position="353"/>
    </location>
</feature>
<dbReference type="PANTHER" id="PTHR42718">
    <property type="entry name" value="MAJOR FACILITATOR SUPERFAMILY MULTIDRUG TRANSPORTER MFSC"/>
    <property type="match status" value="1"/>
</dbReference>
<feature type="domain" description="Major facilitator superfamily (MFS) profile" evidence="6">
    <location>
        <begin position="15"/>
        <end position="449"/>
    </location>
</feature>
<dbReference type="RefSeq" id="WP_013017837.1">
    <property type="nucleotide sequence ID" value="NC_013947.1"/>
</dbReference>